<dbReference type="KEGG" id="mcj:MCON_0360"/>
<dbReference type="InterPro" id="IPR012674">
    <property type="entry name" value="Calycin"/>
</dbReference>
<dbReference type="EMBL" id="CP002565">
    <property type="protein sequence ID" value="AEB67222.1"/>
    <property type="molecule type" value="Genomic_DNA"/>
</dbReference>
<evidence type="ECO:0000256" key="2">
    <source>
        <dbReference type="ARBA" id="ARBA00022833"/>
    </source>
</evidence>
<proteinExistence type="predicted"/>
<feature type="domain" description="ZinT" evidence="3">
    <location>
        <begin position="24"/>
        <end position="151"/>
    </location>
</feature>
<protein>
    <submittedName>
        <fullName evidence="4">Conserved domain protein</fullName>
    </submittedName>
</protein>
<dbReference type="Gene3D" id="2.40.128.20">
    <property type="match status" value="2"/>
</dbReference>
<dbReference type="HOGENOM" id="CLU_1227652_0_0_2"/>
<gene>
    <name evidence="4" type="ordered locus">MCON_0360</name>
</gene>
<name>F4BVW2_METSG</name>
<keyword evidence="1" id="KW-0732">Signal</keyword>
<dbReference type="Proteomes" id="UP000007807">
    <property type="component" value="Chromosome"/>
</dbReference>
<sequence length="225" mass="24699">MNALNGSIVIAMAALVMIIAPAAAADESSNFTVDDISNFFHAMQKTDFGDIEISGNNITFYSPEGSVKCKGEYDYVGSKTIDFQGYPVEWHMFNLRSDKEGCLEYKHVIATAVHDEAGLTHWHMRYGKLCFDILMENPAYGMWYPTMAANGTNSEMVSNAYSAEAQMIGAFAVAAKQASNNTLSLEKWSGRWVNTEQLLDDPLMDPVYEAAANTANSLGEKSVSN</sequence>
<dbReference type="RefSeq" id="WP_013718284.1">
    <property type="nucleotide sequence ID" value="NC_015416.1"/>
</dbReference>
<keyword evidence="2" id="KW-0862">Zinc</keyword>
<evidence type="ECO:0000313" key="5">
    <source>
        <dbReference type="Proteomes" id="UP000007807"/>
    </source>
</evidence>
<dbReference type="SUPFAM" id="SSF50814">
    <property type="entry name" value="Lipocalins"/>
    <property type="match status" value="1"/>
</dbReference>
<evidence type="ECO:0000259" key="3">
    <source>
        <dbReference type="Pfam" id="PF09223"/>
    </source>
</evidence>
<reference evidence="4 5" key="1">
    <citation type="journal article" date="2011" name="J. Bacteriol.">
        <title>Complete genome sequence of Methanosaeta concilii, a specialist in aceticlastic methanogenesis.</title>
        <authorList>
            <person name="Barber R.D."/>
            <person name="Zhang L."/>
            <person name="Harnack M."/>
            <person name="Olson M.V."/>
            <person name="Kaul R."/>
            <person name="Ingram-Smith C."/>
            <person name="Smith K.S."/>
        </authorList>
    </citation>
    <scope>NUCLEOTIDE SEQUENCE [LARGE SCALE GENOMIC DNA]</scope>
    <source>
        <strain evidence="5">ATCC 5969 / DSM 3671 / JCM 10134 / NBRC 103675 / OCM 69 / GP-6</strain>
    </source>
</reference>
<evidence type="ECO:0000256" key="1">
    <source>
        <dbReference type="ARBA" id="ARBA00022729"/>
    </source>
</evidence>
<dbReference type="GeneID" id="10460123"/>
<keyword evidence="5" id="KW-1185">Reference proteome</keyword>
<dbReference type="Pfam" id="PF09223">
    <property type="entry name" value="ZinT"/>
    <property type="match status" value="1"/>
</dbReference>
<dbReference type="InterPro" id="IPR015304">
    <property type="entry name" value="ZinT_dom"/>
</dbReference>
<accession>F4BVW2</accession>
<dbReference type="AlphaFoldDB" id="F4BVW2"/>
<dbReference type="STRING" id="990316.MCON_0360"/>
<organism evidence="4 5">
    <name type="scientific">Methanothrix soehngenii (strain ATCC 5969 / DSM 3671 / JCM 10134 / NBRC 103675 / OCM 69 / GP-6)</name>
    <name type="common">Methanosaeta concilii</name>
    <dbReference type="NCBI Taxonomy" id="990316"/>
    <lineage>
        <taxon>Archaea</taxon>
        <taxon>Methanobacteriati</taxon>
        <taxon>Methanobacteriota</taxon>
        <taxon>Stenosarchaea group</taxon>
        <taxon>Methanomicrobia</taxon>
        <taxon>Methanotrichales</taxon>
        <taxon>Methanotrichaceae</taxon>
        <taxon>Methanothrix</taxon>
    </lineage>
</organism>
<dbReference type="GO" id="GO:0008270">
    <property type="term" value="F:zinc ion binding"/>
    <property type="evidence" value="ECO:0007669"/>
    <property type="project" value="InterPro"/>
</dbReference>
<dbReference type="InParanoid" id="F4BVW2"/>
<evidence type="ECO:0000313" key="4">
    <source>
        <dbReference type="EMBL" id="AEB67222.1"/>
    </source>
</evidence>